<dbReference type="PANTHER" id="PTHR11119">
    <property type="entry name" value="XANTHINE-URACIL / VITAMIN C PERMEASE FAMILY MEMBER"/>
    <property type="match status" value="1"/>
</dbReference>
<name>A0A3Q2W4L5_HAPBU</name>
<dbReference type="InterPro" id="IPR006042">
    <property type="entry name" value="Xan_ur_permease"/>
</dbReference>
<dbReference type="AlphaFoldDB" id="A0A3Q2W4L5"/>
<feature type="transmembrane region" description="Helical" evidence="7">
    <location>
        <begin position="92"/>
        <end position="110"/>
    </location>
</feature>
<keyword evidence="6 7" id="KW-0472">Membrane</keyword>
<dbReference type="GeneTree" id="ENSGT00950000182953"/>
<feature type="transmembrane region" description="Helical" evidence="7">
    <location>
        <begin position="241"/>
        <end position="262"/>
    </location>
</feature>
<feature type="transmembrane region" description="Helical" evidence="7">
    <location>
        <begin position="391"/>
        <end position="413"/>
    </location>
</feature>
<evidence type="ECO:0000256" key="5">
    <source>
        <dbReference type="ARBA" id="ARBA00022989"/>
    </source>
</evidence>
<dbReference type="GO" id="GO:0022857">
    <property type="term" value="F:transmembrane transporter activity"/>
    <property type="evidence" value="ECO:0007669"/>
    <property type="project" value="InterPro"/>
</dbReference>
<comment type="similarity">
    <text evidence="2">Belongs to the nucleobase:cation symporter-2 (NCS2) (TC 2.A.40) family.</text>
</comment>
<keyword evidence="4 7" id="KW-0812">Transmembrane</keyword>
<accession>A0A3Q2W4L5</accession>
<feature type="transmembrane region" description="Helical" evidence="7">
    <location>
        <begin position="300"/>
        <end position="322"/>
    </location>
</feature>
<evidence type="ECO:0000256" key="2">
    <source>
        <dbReference type="ARBA" id="ARBA00008821"/>
    </source>
</evidence>
<comment type="subcellular location">
    <subcellularLocation>
        <location evidence="1">Membrane</location>
        <topology evidence="1">Multi-pass membrane protein</topology>
    </subcellularLocation>
</comment>
<dbReference type="Proteomes" id="UP000264840">
    <property type="component" value="Unplaced"/>
</dbReference>
<dbReference type="Ensembl" id="ENSHBUT00000035523.1">
    <property type="protein sequence ID" value="ENSHBUP00000019495.1"/>
    <property type="gene ID" value="ENSHBUG00000021739.1"/>
</dbReference>
<dbReference type="InterPro" id="IPR006043">
    <property type="entry name" value="NCS2"/>
</dbReference>
<protein>
    <submittedName>
        <fullName evidence="8">Si:dkey-106n21.1</fullName>
    </submittedName>
</protein>
<keyword evidence="3" id="KW-0813">Transport</keyword>
<evidence type="ECO:0000256" key="3">
    <source>
        <dbReference type="ARBA" id="ARBA00022448"/>
    </source>
</evidence>
<proteinExistence type="inferred from homology"/>
<sequence>MTFAVLLLKDKDDEQPQLTADPGESHTEETLEETTGKKIDLVYSLNDRPPWYLCILLGFQHYILAFGGIIAVPLILAEPLCIKDNNIAKSQLISTIFFVSGLCTLLQTTVGNRLPILQGGTFSFITPTLAILALPKWQCPVPNVPVKPLVQFHNGTSPLQMENSDEVWMTRMREIQGAILVSSLLQLTLGLSGLVGLVLRYIGPLAIAPTINLIGLSLFTEAGKKSGGHWGIAMLKEVSKLIRSVLFGMCGGWLICFLLTIFDVLPSKSDKYGFSARTDINLDAVTNSPWFHVPYPGNRLVLQTTGILMIILGIFGKFGAIFITIPDPVIGGMFLIMFGMIAAVGISNLQYVDLNSSRNLVILGFSTFSGLVLPTWFQSNPGIIDTGIKELDQLIVVLFTTHMFIGGFFGFILDNTIPGTDKERGIKSWQDKVQDGSKNMHDQSCYDIPFCNKVLKRFRCFQCLPFLPSYKTTQSLIQKAVHRKAEEANKSKYGKSKVQKTIQMFRHTTNKEQQGKNCGHTNNILEILKYLQCLTKSW</sequence>
<evidence type="ECO:0000256" key="6">
    <source>
        <dbReference type="ARBA" id="ARBA00023136"/>
    </source>
</evidence>
<organism evidence="8 9">
    <name type="scientific">Haplochromis burtoni</name>
    <name type="common">Burton's mouthbrooder</name>
    <name type="synonym">Chromis burtoni</name>
    <dbReference type="NCBI Taxonomy" id="8153"/>
    <lineage>
        <taxon>Eukaryota</taxon>
        <taxon>Metazoa</taxon>
        <taxon>Chordata</taxon>
        <taxon>Craniata</taxon>
        <taxon>Vertebrata</taxon>
        <taxon>Euteleostomi</taxon>
        <taxon>Actinopterygii</taxon>
        <taxon>Neopterygii</taxon>
        <taxon>Teleostei</taxon>
        <taxon>Neoteleostei</taxon>
        <taxon>Acanthomorphata</taxon>
        <taxon>Ovalentaria</taxon>
        <taxon>Cichlomorphae</taxon>
        <taxon>Cichliformes</taxon>
        <taxon>Cichlidae</taxon>
        <taxon>African cichlids</taxon>
        <taxon>Pseudocrenilabrinae</taxon>
        <taxon>Haplochromini</taxon>
        <taxon>Haplochromis</taxon>
    </lineage>
</organism>
<dbReference type="PROSITE" id="PS01116">
    <property type="entry name" value="XANTH_URACIL_PERMASE"/>
    <property type="match status" value="1"/>
</dbReference>
<keyword evidence="9" id="KW-1185">Reference proteome</keyword>
<dbReference type="GO" id="GO:0005886">
    <property type="term" value="C:plasma membrane"/>
    <property type="evidence" value="ECO:0007669"/>
    <property type="project" value="UniProtKB-ARBA"/>
</dbReference>
<keyword evidence="5 7" id="KW-1133">Transmembrane helix</keyword>
<feature type="transmembrane region" description="Helical" evidence="7">
    <location>
        <begin position="360"/>
        <end position="379"/>
    </location>
</feature>
<reference evidence="8" key="2">
    <citation type="submission" date="2025-09" db="UniProtKB">
        <authorList>
            <consortium name="Ensembl"/>
        </authorList>
    </citation>
    <scope>IDENTIFICATION</scope>
</reference>
<evidence type="ECO:0000256" key="4">
    <source>
        <dbReference type="ARBA" id="ARBA00022692"/>
    </source>
</evidence>
<reference evidence="8" key="1">
    <citation type="submission" date="2025-08" db="UniProtKB">
        <authorList>
            <consortium name="Ensembl"/>
        </authorList>
    </citation>
    <scope>IDENTIFICATION</scope>
</reference>
<feature type="transmembrane region" description="Helical" evidence="7">
    <location>
        <begin position="201"/>
        <end position="220"/>
    </location>
</feature>
<feature type="transmembrane region" description="Helical" evidence="7">
    <location>
        <begin position="50"/>
        <end position="80"/>
    </location>
</feature>
<feature type="transmembrane region" description="Helical" evidence="7">
    <location>
        <begin position="177"/>
        <end position="195"/>
    </location>
</feature>
<evidence type="ECO:0000313" key="8">
    <source>
        <dbReference type="Ensembl" id="ENSHBUP00000019495.1"/>
    </source>
</evidence>
<evidence type="ECO:0000313" key="9">
    <source>
        <dbReference type="Proteomes" id="UP000264840"/>
    </source>
</evidence>
<feature type="transmembrane region" description="Helical" evidence="7">
    <location>
        <begin position="329"/>
        <end position="348"/>
    </location>
</feature>
<dbReference type="Pfam" id="PF00860">
    <property type="entry name" value="Xan_ur_permease"/>
    <property type="match status" value="2"/>
</dbReference>
<evidence type="ECO:0000256" key="7">
    <source>
        <dbReference type="SAM" id="Phobius"/>
    </source>
</evidence>
<evidence type="ECO:0000256" key="1">
    <source>
        <dbReference type="ARBA" id="ARBA00004141"/>
    </source>
</evidence>